<feature type="domain" description="Glycosyltransferase 2-like" evidence="1">
    <location>
        <begin position="18"/>
        <end position="163"/>
    </location>
</feature>
<dbReference type="InterPro" id="IPR050834">
    <property type="entry name" value="Glycosyltransf_2"/>
</dbReference>
<dbReference type="PANTHER" id="PTHR43685">
    <property type="entry name" value="GLYCOSYLTRANSFERASE"/>
    <property type="match status" value="1"/>
</dbReference>
<dbReference type="Gene3D" id="3.90.550.10">
    <property type="entry name" value="Spore Coat Polysaccharide Biosynthesis Protein SpsA, Chain A"/>
    <property type="match status" value="1"/>
</dbReference>
<dbReference type="AlphaFoldDB" id="A0A6M8B8L5"/>
<protein>
    <submittedName>
        <fullName evidence="2">Glycosyltransferase</fullName>
    </submittedName>
</protein>
<organism evidence="2 3">
    <name type="scientific">Thermoleptolyngbya sichuanensis A183</name>
    <dbReference type="NCBI Taxonomy" id="2737172"/>
    <lineage>
        <taxon>Bacteria</taxon>
        <taxon>Bacillati</taxon>
        <taxon>Cyanobacteriota</taxon>
        <taxon>Cyanophyceae</taxon>
        <taxon>Oculatellales</taxon>
        <taxon>Oculatellaceae</taxon>
        <taxon>Thermoleptolyngbya</taxon>
        <taxon>Thermoleptolyngbya sichuanensis</taxon>
    </lineage>
</organism>
<sequence>MELLREEPSFDQYPRVGVVIPILNGAADLPELLSCLSQQTYPRERIQYVLIDNRSGDRTPDLLQTAAMQFQSLGLTLRPLTVSDIQSAYAARNAGIVAALSGDTPCEIIAFTDVDCRPNPDWLRNLVQPFAEPQVGLVAGEVLPLKPATWLERYAARREFLSQRHTLAHRFLPYGQTANLAVRRSPLEAVGLFRPYLTSGGDADLCWRILQTGQWELRLAEGAIARHRHRATLPALWKQWQRYGRSDAHLHELHGSALMRSLTWQDAATRLARWLLKELPIVAPHAIRRQEPWDRLLDTLLDLFCAAARSWGQRRSPFPEAARAIAWLPDGTRVNSPHQ</sequence>
<dbReference type="Proteomes" id="UP000505210">
    <property type="component" value="Chromosome"/>
</dbReference>
<reference evidence="2 3" key="1">
    <citation type="submission" date="2020-05" db="EMBL/GenBank/DDBJ databases">
        <title>Complete genome sequence of of a novel Thermoleptolyngbya strain isolated from hot springs of Ganzi, Sichuan China.</title>
        <authorList>
            <person name="Tang J."/>
            <person name="Daroch M."/>
            <person name="Li L."/>
            <person name="Waleron K."/>
            <person name="Waleron M."/>
            <person name="Waleron M."/>
        </authorList>
    </citation>
    <scope>NUCLEOTIDE SEQUENCE [LARGE SCALE GENOMIC DNA]</scope>
    <source>
        <strain evidence="2 3">PKUAC-SCTA183</strain>
    </source>
</reference>
<dbReference type="GO" id="GO:0016740">
    <property type="term" value="F:transferase activity"/>
    <property type="evidence" value="ECO:0007669"/>
    <property type="project" value="UniProtKB-KW"/>
</dbReference>
<dbReference type="EMBL" id="CP053661">
    <property type="protein sequence ID" value="QKD80890.1"/>
    <property type="molecule type" value="Genomic_DNA"/>
</dbReference>
<gene>
    <name evidence="2" type="ORF">HPC62_00730</name>
</gene>
<proteinExistence type="predicted"/>
<name>A0A6M8B8L5_9CYAN</name>
<dbReference type="InterPro" id="IPR001173">
    <property type="entry name" value="Glyco_trans_2-like"/>
</dbReference>
<dbReference type="SUPFAM" id="SSF53448">
    <property type="entry name" value="Nucleotide-diphospho-sugar transferases"/>
    <property type="match status" value="1"/>
</dbReference>
<keyword evidence="2" id="KW-0808">Transferase</keyword>
<dbReference type="PANTHER" id="PTHR43685:SF2">
    <property type="entry name" value="GLYCOSYLTRANSFERASE 2-LIKE DOMAIN-CONTAINING PROTEIN"/>
    <property type="match status" value="1"/>
</dbReference>
<dbReference type="InterPro" id="IPR029044">
    <property type="entry name" value="Nucleotide-diphossugar_trans"/>
</dbReference>
<accession>A0A6M8B8L5</accession>
<dbReference type="Pfam" id="PF00535">
    <property type="entry name" value="Glycos_transf_2"/>
    <property type="match status" value="1"/>
</dbReference>
<evidence type="ECO:0000313" key="2">
    <source>
        <dbReference type="EMBL" id="QKD80890.1"/>
    </source>
</evidence>
<evidence type="ECO:0000259" key="1">
    <source>
        <dbReference type="Pfam" id="PF00535"/>
    </source>
</evidence>
<evidence type="ECO:0000313" key="3">
    <source>
        <dbReference type="Proteomes" id="UP000505210"/>
    </source>
</evidence>
<keyword evidence="3" id="KW-1185">Reference proteome</keyword>
<dbReference type="KEGG" id="theu:HPC62_00730"/>